<evidence type="ECO:0000256" key="8">
    <source>
        <dbReference type="ARBA" id="ARBA00031484"/>
    </source>
</evidence>
<dbReference type="GO" id="GO:0003755">
    <property type="term" value="F:peptidyl-prolyl cis-trans isomerase activity"/>
    <property type="evidence" value="ECO:0007669"/>
    <property type="project" value="UniProtKB-KW"/>
</dbReference>
<dbReference type="InterPro" id="IPR046357">
    <property type="entry name" value="PPIase_dom_sf"/>
</dbReference>
<evidence type="ECO:0000256" key="4">
    <source>
        <dbReference type="ARBA" id="ARBA00023110"/>
    </source>
</evidence>
<dbReference type="HOGENOM" id="CLU_034646_11_4_5"/>
<dbReference type="SUPFAM" id="SSF109998">
    <property type="entry name" value="Triger factor/SurA peptide-binding domain-like"/>
    <property type="match status" value="1"/>
</dbReference>
<sequence>MHTKLLKNLRQGALAARDNALRGLTLAIASVGLAALLSGPSSAQMVQKIAAIVNDSVISGYDLEQRLGLVFATAGVPRTPENVERIRPQILRALVDERLQIQEALDKNIDVDDADIDQSIERLGGRSNMSLEQIQEFLASVNVNVDTLRNQVFAELAWNELVESRFGPRVTVTDTEIDTVLERIINQSEMASYLVSEVLVSVETPEDETRARAAAAQLVDQLRQGGDIRAIAGQFSQAPTAANGGDAGWIIDGQLSSALNSSLRTLKIGETSDPIRTVAGYHILQLRDRRLSGDQMDPMDATVTIEAINIPFTEDMPRAKLERTSAAIGEALKTPMACGELESFAMKLNPDSRFSRIEDRPMRAFPAPARPALMALEVNRWGAPQRTPDGIELVVLCNRNMVERQLPSRNDIENQLFNQELAMMSRRYLRDLRRNAVVEMR</sequence>
<evidence type="ECO:0000256" key="7">
    <source>
        <dbReference type="ARBA" id="ARBA00030642"/>
    </source>
</evidence>
<evidence type="ECO:0000256" key="5">
    <source>
        <dbReference type="ARBA" id="ARBA00023186"/>
    </source>
</evidence>
<dbReference type="InterPro" id="IPR050280">
    <property type="entry name" value="OMP_Chaperone_SurA"/>
</dbReference>
<evidence type="ECO:0000256" key="2">
    <source>
        <dbReference type="ARBA" id="ARBA00022729"/>
    </source>
</evidence>
<dbReference type="PANTHER" id="PTHR47637">
    <property type="entry name" value="CHAPERONE SURA"/>
    <property type="match status" value="1"/>
</dbReference>
<keyword evidence="6 9" id="KW-0413">Isomerase</keyword>
<keyword evidence="12" id="KW-1185">Reference proteome</keyword>
<dbReference type="STRING" id="1458461.BN1012_Phect2669"/>
<dbReference type="Proteomes" id="UP000032160">
    <property type="component" value="Chromosome I"/>
</dbReference>
<proteinExistence type="predicted"/>
<accession>X5MEE7</accession>
<dbReference type="RefSeq" id="WP_171815916.1">
    <property type="nucleotide sequence ID" value="NZ_HG966617.1"/>
</dbReference>
<dbReference type="InterPro" id="IPR027304">
    <property type="entry name" value="Trigger_fact/SurA_dom_sf"/>
</dbReference>
<dbReference type="PANTHER" id="PTHR47637:SF1">
    <property type="entry name" value="CHAPERONE SURA"/>
    <property type="match status" value="1"/>
</dbReference>
<evidence type="ECO:0000259" key="10">
    <source>
        <dbReference type="PROSITE" id="PS50198"/>
    </source>
</evidence>
<dbReference type="PROSITE" id="PS50198">
    <property type="entry name" value="PPIC_PPIASE_2"/>
    <property type="match status" value="1"/>
</dbReference>
<evidence type="ECO:0000256" key="1">
    <source>
        <dbReference type="ARBA" id="ARBA00018370"/>
    </source>
</evidence>
<dbReference type="KEGG" id="pect:BN1012_Phect2669"/>
<dbReference type="Pfam" id="PF00639">
    <property type="entry name" value="Rotamase"/>
    <property type="match status" value="1"/>
</dbReference>
<dbReference type="InterPro" id="IPR015391">
    <property type="entry name" value="SurA_N"/>
</dbReference>
<dbReference type="Gene3D" id="3.10.50.40">
    <property type="match status" value="1"/>
</dbReference>
<evidence type="ECO:0000313" key="11">
    <source>
        <dbReference type="EMBL" id="CDO60882.1"/>
    </source>
</evidence>
<keyword evidence="4 9" id="KW-0697">Rotamase</keyword>
<dbReference type="Gene3D" id="1.10.4030.10">
    <property type="entry name" value="Porin chaperone SurA, peptide-binding domain"/>
    <property type="match status" value="1"/>
</dbReference>
<reference evidence="11 12" key="1">
    <citation type="journal article" date="2014" name="Front. Genet.">
        <title>Genome and metabolic network of "Candidatus Phaeomarinobacter ectocarpi" Ec32, a new candidate genus of Alphaproteobacteria frequently associated with brown algae.</title>
        <authorList>
            <person name="Dittami S.M."/>
            <person name="Barbeyron T."/>
            <person name="Boyen C."/>
            <person name="Cambefort J."/>
            <person name="Collet G."/>
            <person name="Delage L."/>
            <person name="Gobet A."/>
            <person name="Groisillier A."/>
            <person name="Leblanc C."/>
            <person name="Michel G."/>
            <person name="Scornet D."/>
            <person name="Siegel A."/>
            <person name="Tapia J.E."/>
            <person name="Tonon T."/>
        </authorList>
    </citation>
    <scope>NUCLEOTIDE SEQUENCE [LARGE SCALE GENOMIC DNA]</scope>
    <source>
        <strain evidence="11 12">Ec32</strain>
    </source>
</reference>
<dbReference type="Pfam" id="PF09312">
    <property type="entry name" value="SurA_N"/>
    <property type="match status" value="1"/>
</dbReference>
<evidence type="ECO:0000256" key="6">
    <source>
        <dbReference type="ARBA" id="ARBA00023235"/>
    </source>
</evidence>
<protein>
    <recommendedName>
        <fullName evidence="1">Parvulin-like PPIase</fullName>
    </recommendedName>
    <alternativeName>
        <fullName evidence="7">Peptidyl-prolyl cis-trans isomerase plp</fullName>
    </alternativeName>
    <alternativeName>
        <fullName evidence="8">Rotamase plp</fullName>
    </alternativeName>
</protein>
<dbReference type="EMBL" id="HG966617">
    <property type="protein sequence ID" value="CDO60882.1"/>
    <property type="molecule type" value="Genomic_DNA"/>
</dbReference>
<keyword evidence="3" id="KW-0574">Periplasm</keyword>
<keyword evidence="5" id="KW-0143">Chaperone</keyword>
<gene>
    <name evidence="11" type="ORF">BN1012_Phect2669</name>
</gene>
<keyword evidence="2" id="KW-0732">Signal</keyword>
<dbReference type="SUPFAM" id="SSF54534">
    <property type="entry name" value="FKBP-like"/>
    <property type="match status" value="1"/>
</dbReference>
<evidence type="ECO:0000313" key="12">
    <source>
        <dbReference type="Proteomes" id="UP000032160"/>
    </source>
</evidence>
<organism evidence="11 12">
    <name type="scientific">Candidatus Phaeomarinibacter ectocarpi</name>
    <dbReference type="NCBI Taxonomy" id="1458461"/>
    <lineage>
        <taxon>Bacteria</taxon>
        <taxon>Pseudomonadati</taxon>
        <taxon>Pseudomonadota</taxon>
        <taxon>Alphaproteobacteria</taxon>
        <taxon>Hyphomicrobiales</taxon>
        <taxon>Parvibaculaceae</taxon>
        <taxon>Candidatus Phaeomarinibacter</taxon>
    </lineage>
</organism>
<name>X5MEE7_9HYPH</name>
<evidence type="ECO:0000256" key="3">
    <source>
        <dbReference type="ARBA" id="ARBA00022764"/>
    </source>
</evidence>
<feature type="domain" description="PpiC" evidence="10">
    <location>
        <begin position="190"/>
        <end position="288"/>
    </location>
</feature>
<dbReference type="InterPro" id="IPR000297">
    <property type="entry name" value="PPIase_PpiC"/>
</dbReference>
<dbReference type="AlphaFoldDB" id="X5MEE7"/>
<evidence type="ECO:0000256" key="9">
    <source>
        <dbReference type="PROSITE-ProRule" id="PRU00278"/>
    </source>
</evidence>